<dbReference type="InterPro" id="IPR012132">
    <property type="entry name" value="GMC_OxRdtase"/>
</dbReference>
<evidence type="ECO:0000256" key="4">
    <source>
        <dbReference type="ARBA" id="ARBA00022827"/>
    </source>
</evidence>
<dbReference type="InterPro" id="IPR007867">
    <property type="entry name" value="GMC_OxRtase_C"/>
</dbReference>
<comment type="caution">
    <text evidence="6">The sequence shown here is derived from an EMBL/GenBank/DDBJ whole genome shotgun (WGS) entry which is preliminary data.</text>
</comment>
<dbReference type="Pfam" id="PF05199">
    <property type="entry name" value="GMC_oxred_C"/>
    <property type="match status" value="1"/>
</dbReference>
<dbReference type="Gene3D" id="3.50.50.60">
    <property type="entry name" value="FAD/NAD(P)-binding domain"/>
    <property type="match status" value="1"/>
</dbReference>
<dbReference type="EMBL" id="JBHSBB010000005">
    <property type="protein sequence ID" value="MFC4030766.1"/>
    <property type="molecule type" value="Genomic_DNA"/>
</dbReference>
<name>A0ABV8HKH7_9ACTN</name>
<organism evidence="6 7">
    <name type="scientific">Streptomyces polygonati</name>
    <dbReference type="NCBI Taxonomy" id="1617087"/>
    <lineage>
        <taxon>Bacteria</taxon>
        <taxon>Bacillati</taxon>
        <taxon>Actinomycetota</taxon>
        <taxon>Actinomycetes</taxon>
        <taxon>Kitasatosporales</taxon>
        <taxon>Streptomycetaceae</taxon>
        <taxon>Streptomyces</taxon>
    </lineage>
</organism>
<dbReference type="PANTHER" id="PTHR11552">
    <property type="entry name" value="GLUCOSE-METHANOL-CHOLINE GMC OXIDOREDUCTASE"/>
    <property type="match status" value="1"/>
</dbReference>
<evidence type="ECO:0000313" key="7">
    <source>
        <dbReference type="Proteomes" id="UP001595765"/>
    </source>
</evidence>
<comment type="cofactor">
    <cofactor evidence="1">
        <name>FAD</name>
        <dbReference type="ChEBI" id="CHEBI:57692"/>
    </cofactor>
</comment>
<dbReference type="Pfam" id="PF00732">
    <property type="entry name" value="GMC_oxred_N"/>
    <property type="match status" value="1"/>
</dbReference>
<dbReference type="PANTHER" id="PTHR11552:SF147">
    <property type="entry name" value="CHOLINE DEHYDROGENASE, MITOCHONDRIAL"/>
    <property type="match status" value="1"/>
</dbReference>
<evidence type="ECO:0000313" key="6">
    <source>
        <dbReference type="EMBL" id="MFC4030766.1"/>
    </source>
</evidence>
<accession>A0ABV8HKH7</accession>
<sequence length="499" mass="51925">MTDVSAPAGYDTIILGGGVAGCVLAARLSEDPGRSVCLVEAGPDYGPRQEDWPQKVLNARALPRDDVWERRAPVHRIRGRVLGGSSSINGCWNTWGSAGDHAEWSRAGGPAWSAARMAPFRRRAAERMGLRTVPEREISAWTRGASKGAAELGYQEVDMAAPGGPGYGGPLLNAVDGVRRNAAFGYLEDARSRPNLTILAGATVDRLAVADGRVRGVGIVVDGRRETLVADSYLLSCGTFGSPAVLLRSGIGPAAQLAEAGVRTAIDLPGVGANLTDQPGVFVPLAPTAELNASLAAKEAEGDLYVSRMLIRAASELCPEGSWDLHILPTGGPPLFGKLPAGQYEAGISAFLMKPASRGRVRLLSADPADALEIDPAFFSDPAGHDVAVIRSGLGIVEELAATASLKALVGPLEGHPARELSDQDLRDRAGTYWHPVGTCAMGTADDPLAVVDGGGRVRGTSNLRVVDASILPTVPASNTQLPVLAAAEMLAEAIRGQA</sequence>
<dbReference type="Gene3D" id="3.30.410.40">
    <property type="match status" value="1"/>
</dbReference>
<evidence type="ECO:0000256" key="1">
    <source>
        <dbReference type="ARBA" id="ARBA00001974"/>
    </source>
</evidence>
<dbReference type="SUPFAM" id="SSF54373">
    <property type="entry name" value="FAD-linked reductases, C-terminal domain"/>
    <property type="match status" value="1"/>
</dbReference>
<dbReference type="PROSITE" id="PS00624">
    <property type="entry name" value="GMC_OXRED_2"/>
    <property type="match status" value="1"/>
</dbReference>
<evidence type="ECO:0000256" key="3">
    <source>
        <dbReference type="ARBA" id="ARBA00022630"/>
    </source>
</evidence>
<dbReference type="SUPFAM" id="SSF51905">
    <property type="entry name" value="FAD/NAD(P)-binding domain"/>
    <property type="match status" value="1"/>
</dbReference>
<proteinExistence type="inferred from homology"/>
<reference evidence="7" key="1">
    <citation type="journal article" date="2019" name="Int. J. Syst. Evol. Microbiol.">
        <title>The Global Catalogue of Microorganisms (GCM) 10K type strain sequencing project: providing services to taxonomists for standard genome sequencing and annotation.</title>
        <authorList>
            <consortium name="The Broad Institute Genomics Platform"/>
            <consortium name="The Broad Institute Genome Sequencing Center for Infectious Disease"/>
            <person name="Wu L."/>
            <person name="Ma J."/>
        </authorList>
    </citation>
    <scope>NUCLEOTIDE SEQUENCE [LARGE SCALE GENOMIC DNA]</scope>
    <source>
        <strain evidence="7">CGMCC 4.7237</strain>
    </source>
</reference>
<evidence type="ECO:0000259" key="5">
    <source>
        <dbReference type="PROSITE" id="PS00624"/>
    </source>
</evidence>
<dbReference type="Proteomes" id="UP001595765">
    <property type="component" value="Unassembled WGS sequence"/>
</dbReference>
<keyword evidence="4" id="KW-0274">FAD</keyword>
<dbReference type="InterPro" id="IPR036188">
    <property type="entry name" value="FAD/NAD-bd_sf"/>
</dbReference>
<gene>
    <name evidence="6" type="ORF">ACFO3J_04705</name>
</gene>
<dbReference type="InterPro" id="IPR000172">
    <property type="entry name" value="GMC_OxRdtase_N"/>
</dbReference>
<evidence type="ECO:0000256" key="2">
    <source>
        <dbReference type="ARBA" id="ARBA00010790"/>
    </source>
</evidence>
<dbReference type="RefSeq" id="WP_386426372.1">
    <property type="nucleotide sequence ID" value="NZ_JBHSBB010000005.1"/>
</dbReference>
<protein>
    <submittedName>
        <fullName evidence="6">GMC family oxidoreductase</fullName>
    </submittedName>
</protein>
<dbReference type="PIRSF" id="PIRSF000137">
    <property type="entry name" value="Alcohol_oxidase"/>
    <property type="match status" value="1"/>
</dbReference>
<keyword evidence="7" id="KW-1185">Reference proteome</keyword>
<keyword evidence="3" id="KW-0285">Flavoprotein</keyword>
<comment type="similarity">
    <text evidence="2">Belongs to the GMC oxidoreductase family.</text>
</comment>
<feature type="domain" description="Glucose-methanol-choline oxidoreductase N-terminal" evidence="5">
    <location>
        <begin position="238"/>
        <end position="252"/>
    </location>
</feature>